<feature type="compositionally biased region" description="Polar residues" evidence="1">
    <location>
        <begin position="121"/>
        <end position="132"/>
    </location>
</feature>
<sequence>MYKPVLKHSLLNREKKIDDRYEPIQTKGFQDVDAYNAFAERRYQEYKRTGGTASRGEFERSRKQSSRPRPPVPLFEQSCPHEPKIEKQASTHGSSMNSPAGAQISQKTFITGIAPRPAFTQPGSSHSGSQENIWGKAENNLLILQIGSWDDNGEPWKLSDEGDRNSIEGADRIDGHDKWQRDREKNGSSVKPGTRNVEWSHSSRGWEETRNGR</sequence>
<name>A0A4Z1EV28_9HELO</name>
<feature type="compositionally biased region" description="Polar residues" evidence="1">
    <location>
        <begin position="90"/>
        <end position="109"/>
    </location>
</feature>
<feature type="region of interest" description="Disordered" evidence="1">
    <location>
        <begin position="149"/>
        <end position="213"/>
    </location>
</feature>
<proteinExistence type="predicted"/>
<reference evidence="2 3" key="1">
    <citation type="submission" date="2017-12" db="EMBL/GenBank/DDBJ databases">
        <title>Comparative genomics of Botrytis spp.</title>
        <authorList>
            <person name="Valero-Jimenez C.A."/>
            <person name="Tapia P."/>
            <person name="Veloso J."/>
            <person name="Silva-Moreno E."/>
            <person name="Staats M."/>
            <person name="Valdes J.H."/>
            <person name="Van Kan J.A.L."/>
        </authorList>
    </citation>
    <scope>NUCLEOTIDE SEQUENCE [LARGE SCALE GENOMIC DNA]</scope>
    <source>
        <strain evidence="2 3">Bt9001</strain>
    </source>
</reference>
<feature type="compositionally biased region" description="Basic and acidic residues" evidence="1">
    <location>
        <begin position="204"/>
        <end position="213"/>
    </location>
</feature>
<organism evidence="2 3">
    <name type="scientific">Botrytis tulipae</name>
    <dbReference type="NCBI Taxonomy" id="87230"/>
    <lineage>
        <taxon>Eukaryota</taxon>
        <taxon>Fungi</taxon>
        <taxon>Dikarya</taxon>
        <taxon>Ascomycota</taxon>
        <taxon>Pezizomycotina</taxon>
        <taxon>Leotiomycetes</taxon>
        <taxon>Helotiales</taxon>
        <taxon>Sclerotiniaceae</taxon>
        <taxon>Botrytis</taxon>
    </lineage>
</organism>
<feature type="compositionally biased region" description="Basic and acidic residues" evidence="1">
    <location>
        <begin position="79"/>
        <end position="89"/>
    </location>
</feature>
<feature type="region of interest" description="Disordered" evidence="1">
    <location>
        <begin position="46"/>
        <end position="133"/>
    </location>
</feature>
<keyword evidence="3" id="KW-1185">Reference proteome</keyword>
<comment type="caution">
    <text evidence="2">The sequence shown here is derived from an EMBL/GenBank/DDBJ whole genome shotgun (WGS) entry which is preliminary data.</text>
</comment>
<feature type="compositionally biased region" description="Polar residues" evidence="1">
    <location>
        <begin position="187"/>
        <end position="203"/>
    </location>
</feature>
<gene>
    <name evidence="2" type="ORF">BTUL_0050g00780</name>
</gene>
<evidence type="ECO:0000313" key="3">
    <source>
        <dbReference type="Proteomes" id="UP000297777"/>
    </source>
</evidence>
<protein>
    <submittedName>
        <fullName evidence="2">Uncharacterized protein</fullName>
    </submittedName>
</protein>
<dbReference type="OrthoDB" id="3527058at2759"/>
<dbReference type="Proteomes" id="UP000297777">
    <property type="component" value="Unassembled WGS sequence"/>
</dbReference>
<dbReference type="EMBL" id="PQXH01000050">
    <property type="protein sequence ID" value="TGO14682.1"/>
    <property type="molecule type" value="Genomic_DNA"/>
</dbReference>
<evidence type="ECO:0000313" key="2">
    <source>
        <dbReference type="EMBL" id="TGO14682.1"/>
    </source>
</evidence>
<accession>A0A4Z1EV28</accession>
<evidence type="ECO:0000256" key="1">
    <source>
        <dbReference type="SAM" id="MobiDB-lite"/>
    </source>
</evidence>
<dbReference type="AlphaFoldDB" id="A0A4Z1EV28"/>
<feature type="compositionally biased region" description="Basic and acidic residues" evidence="1">
    <location>
        <begin position="157"/>
        <end position="186"/>
    </location>
</feature>